<dbReference type="SMART" id="SM00331">
    <property type="entry name" value="PP2C_SIG"/>
    <property type="match status" value="1"/>
</dbReference>
<dbReference type="InterPro" id="IPR052016">
    <property type="entry name" value="Bact_Sigma-Reg"/>
</dbReference>
<keyword evidence="2" id="KW-0472">Membrane</keyword>
<feature type="transmembrane region" description="Helical" evidence="2">
    <location>
        <begin position="24"/>
        <end position="45"/>
    </location>
</feature>
<proteinExistence type="predicted"/>
<dbReference type="InterPro" id="IPR036457">
    <property type="entry name" value="PPM-type-like_dom_sf"/>
</dbReference>
<sequence length="550" mass="58367">MTEPAVRTAAETHGPRQVVRNPRWIGALIAVVGILLTGVASWTTARVDENSEERLLSQQTKQAAAVLSTAILLVEEPLSTALTLQKEGGPAAGSAAFTRFMTSYVGTGKPFVSASLWQRQGDGVVPLATTGVAPALAPSSAAAHAYVLRALDSKTTVTQRVSAGAQSRIAWAKADPKTGLAVYAERAIPADRRSPVDRNSAFASLHYAIYIGPHITDAALSTTDVDPASLPLGGTTARAAIPFGDTVLTLVTTPHAHLGSPLSRWLPLLILVCGLLLTLIATIAGLWLVRGRREAEQDASTITTLYEQVESLYGQQRDLFERLQRALLPHAHPDMPELEFASKYVAGAHGIEIGGDWFSVVALDEHRFAFVVGDVSGRGVDTVAVMAQARFTIRAYLLDGQQPAAALEKCSRQFDIATDGHLTTVIAGIGDVRTGEVTIANAGHPAPLLLNGDVRPVQAPPGRPLGTGPALYRQTTFHLSPGATMFCFTDGLVERRGEDIDVGLGRLATTLLEADGRSVDELVSYAVTTLRNPDASDDIAALAIRRVDVR</sequence>
<dbReference type="EMBL" id="BAAAPB010000001">
    <property type="protein sequence ID" value="GAA1952623.1"/>
    <property type="molecule type" value="Genomic_DNA"/>
</dbReference>
<comment type="caution">
    <text evidence="4">The sequence shown here is derived from an EMBL/GenBank/DDBJ whole genome shotgun (WGS) entry which is preliminary data.</text>
</comment>
<accession>A0ABN2QI52</accession>
<evidence type="ECO:0000313" key="4">
    <source>
        <dbReference type="EMBL" id="GAA1952623.1"/>
    </source>
</evidence>
<evidence type="ECO:0000256" key="2">
    <source>
        <dbReference type="SAM" id="Phobius"/>
    </source>
</evidence>
<dbReference type="InterPro" id="IPR001932">
    <property type="entry name" value="PPM-type_phosphatase-like_dom"/>
</dbReference>
<evidence type="ECO:0000259" key="3">
    <source>
        <dbReference type="SMART" id="SM00331"/>
    </source>
</evidence>
<reference evidence="4 5" key="1">
    <citation type="journal article" date="2019" name="Int. J. Syst. Evol. Microbiol.">
        <title>The Global Catalogue of Microorganisms (GCM) 10K type strain sequencing project: providing services to taxonomists for standard genome sequencing and annotation.</title>
        <authorList>
            <consortium name="The Broad Institute Genomics Platform"/>
            <consortium name="The Broad Institute Genome Sequencing Center for Infectious Disease"/>
            <person name="Wu L."/>
            <person name="Ma J."/>
        </authorList>
    </citation>
    <scope>NUCLEOTIDE SEQUENCE [LARGE SCALE GENOMIC DNA]</scope>
    <source>
        <strain evidence="4 5">JCM 15309</strain>
    </source>
</reference>
<keyword evidence="1" id="KW-0378">Hydrolase</keyword>
<dbReference type="Proteomes" id="UP001500571">
    <property type="component" value="Unassembled WGS sequence"/>
</dbReference>
<dbReference type="Gene3D" id="3.60.40.10">
    <property type="entry name" value="PPM-type phosphatase domain"/>
    <property type="match status" value="1"/>
</dbReference>
<evidence type="ECO:0000256" key="1">
    <source>
        <dbReference type="ARBA" id="ARBA00022801"/>
    </source>
</evidence>
<keyword evidence="2" id="KW-1133">Transmembrane helix</keyword>
<keyword evidence="5" id="KW-1185">Reference proteome</keyword>
<dbReference type="Pfam" id="PF07228">
    <property type="entry name" value="SpoIIE"/>
    <property type="match status" value="1"/>
</dbReference>
<feature type="domain" description="PPM-type phosphatase" evidence="3">
    <location>
        <begin position="335"/>
        <end position="546"/>
    </location>
</feature>
<name>A0ABN2QI52_9ACTN</name>
<dbReference type="SUPFAM" id="SSF81606">
    <property type="entry name" value="PP2C-like"/>
    <property type="match status" value="1"/>
</dbReference>
<evidence type="ECO:0000313" key="5">
    <source>
        <dbReference type="Proteomes" id="UP001500571"/>
    </source>
</evidence>
<organism evidence="4 5">
    <name type="scientific">Nocardioides panacihumi</name>
    <dbReference type="NCBI Taxonomy" id="400774"/>
    <lineage>
        <taxon>Bacteria</taxon>
        <taxon>Bacillati</taxon>
        <taxon>Actinomycetota</taxon>
        <taxon>Actinomycetes</taxon>
        <taxon>Propionibacteriales</taxon>
        <taxon>Nocardioidaceae</taxon>
        <taxon>Nocardioides</taxon>
    </lineage>
</organism>
<keyword evidence="2" id="KW-0812">Transmembrane</keyword>
<protein>
    <recommendedName>
        <fullName evidence="3">PPM-type phosphatase domain-containing protein</fullName>
    </recommendedName>
</protein>
<dbReference type="PANTHER" id="PTHR43156:SF2">
    <property type="entry name" value="STAGE II SPORULATION PROTEIN E"/>
    <property type="match status" value="1"/>
</dbReference>
<dbReference type="RefSeq" id="WP_344042990.1">
    <property type="nucleotide sequence ID" value="NZ_BAAAPB010000001.1"/>
</dbReference>
<dbReference type="PANTHER" id="PTHR43156">
    <property type="entry name" value="STAGE II SPORULATION PROTEIN E-RELATED"/>
    <property type="match status" value="1"/>
</dbReference>
<gene>
    <name evidence="4" type="ORF">GCM10009798_09810</name>
</gene>
<feature type="transmembrane region" description="Helical" evidence="2">
    <location>
        <begin position="265"/>
        <end position="289"/>
    </location>
</feature>